<dbReference type="AlphaFoldDB" id="U1R879"/>
<accession>U1R879</accession>
<gene>
    <name evidence="1" type="ORF">HMPREF9244_01564</name>
</gene>
<dbReference type="HOGENOM" id="CLU_1674252_0_0_11"/>
<dbReference type="EMBL" id="AWSI01000041">
    <property type="protein sequence ID" value="ERH29764.1"/>
    <property type="molecule type" value="Genomic_DNA"/>
</dbReference>
<evidence type="ECO:0000313" key="1">
    <source>
        <dbReference type="EMBL" id="ERH29764.1"/>
    </source>
</evidence>
<dbReference type="Proteomes" id="UP000016519">
    <property type="component" value="Unassembled WGS sequence"/>
</dbReference>
<dbReference type="PATRIC" id="fig|1321816.3.peg.1381"/>
<evidence type="ECO:0000313" key="2">
    <source>
        <dbReference type="Proteomes" id="UP000016519"/>
    </source>
</evidence>
<name>U1R879_9BIFI</name>
<protein>
    <submittedName>
        <fullName evidence="1">Uncharacterized protein</fullName>
    </submittedName>
</protein>
<comment type="caution">
    <text evidence="1">The sequence shown here is derived from an EMBL/GenBank/DDBJ whole genome shotgun (WGS) entry which is preliminary data.</text>
</comment>
<keyword evidence="2" id="KW-1185">Reference proteome</keyword>
<sequence>MFLFLRLACLSNIFHFSFLGVVMVTQTKNIVDMPTVTENVPVDVDERSKQNLLILQAKRLVDLQDTIQSMELEAEQIKQQILDTHEPGTYPADGVKVIVKAGVRRLDSAKLQHDYPAAEHPDLYKVALDSKAVKAHFSPIELDKYKGEEGARSVVVK</sequence>
<organism evidence="1 2">
    <name type="scientific">Alloscardovia omnicolens F0580</name>
    <dbReference type="NCBI Taxonomy" id="1321816"/>
    <lineage>
        <taxon>Bacteria</taxon>
        <taxon>Bacillati</taxon>
        <taxon>Actinomycetota</taxon>
        <taxon>Actinomycetes</taxon>
        <taxon>Bifidobacteriales</taxon>
        <taxon>Bifidobacteriaceae</taxon>
        <taxon>Alloscardovia</taxon>
    </lineage>
</organism>
<proteinExistence type="predicted"/>
<reference evidence="1 2" key="1">
    <citation type="submission" date="2013-08" db="EMBL/GenBank/DDBJ databases">
        <authorList>
            <person name="Weinstock G."/>
            <person name="Sodergren E."/>
            <person name="Wylie T."/>
            <person name="Fulton L."/>
            <person name="Fulton R."/>
            <person name="Fronick C."/>
            <person name="O'Laughlin M."/>
            <person name="Godfrey J."/>
            <person name="Miner T."/>
            <person name="Herter B."/>
            <person name="Appelbaum E."/>
            <person name="Cordes M."/>
            <person name="Lek S."/>
            <person name="Wollam A."/>
            <person name="Pepin K.H."/>
            <person name="Palsikar V.B."/>
            <person name="Mitreva M."/>
            <person name="Wilson R.K."/>
        </authorList>
    </citation>
    <scope>NUCLEOTIDE SEQUENCE [LARGE SCALE GENOMIC DNA]</scope>
    <source>
        <strain evidence="1 2">F0580</strain>
    </source>
</reference>